<evidence type="ECO:0000313" key="2">
    <source>
        <dbReference type="EMBL" id="MEU3714124.1"/>
    </source>
</evidence>
<protein>
    <submittedName>
        <fullName evidence="2">Uncharacterized protein</fullName>
    </submittedName>
</protein>
<sequence length="148" mass="15581">MNHRYVSGAASLASAAALVAVASGAAVAAPQTAARGTSWVPCHAPTGYRHFFDLHSAKKTGGKVVVRVTPETCKVNTANDEDVVYTPSGAARSLGFARGATVTVYEGNTTKKVTPEWLTSHQLGNTPHFAYRVDGKGLITALEEIYHP</sequence>
<keyword evidence="1" id="KW-0732">Signal</keyword>
<dbReference type="EMBL" id="JBEZVI010000035">
    <property type="protein sequence ID" value="MEU3714124.1"/>
    <property type="molecule type" value="Genomic_DNA"/>
</dbReference>
<evidence type="ECO:0000313" key="3">
    <source>
        <dbReference type="Proteomes" id="UP001550853"/>
    </source>
</evidence>
<feature type="signal peptide" evidence="1">
    <location>
        <begin position="1"/>
        <end position="28"/>
    </location>
</feature>
<name>A0ABV2Z8H4_9ACTN</name>
<evidence type="ECO:0000256" key="1">
    <source>
        <dbReference type="SAM" id="SignalP"/>
    </source>
</evidence>
<keyword evidence="3" id="KW-1185">Reference proteome</keyword>
<accession>A0ABV2Z8H4</accession>
<proteinExistence type="predicted"/>
<organism evidence="2 3">
    <name type="scientific">Streptomyces catenulae</name>
    <dbReference type="NCBI Taxonomy" id="66875"/>
    <lineage>
        <taxon>Bacteria</taxon>
        <taxon>Bacillati</taxon>
        <taxon>Actinomycetota</taxon>
        <taxon>Actinomycetes</taxon>
        <taxon>Kitasatosporales</taxon>
        <taxon>Streptomycetaceae</taxon>
        <taxon>Streptomyces</taxon>
    </lineage>
</organism>
<reference evidence="2 3" key="1">
    <citation type="submission" date="2024-06" db="EMBL/GenBank/DDBJ databases">
        <title>The Natural Products Discovery Center: Release of the First 8490 Sequenced Strains for Exploring Actinobacteria Biosynthetic Diversity.</title>
        <authorList>
            <person name="Kalkreuter E."/>
            <person name="Kautsar S.A."/>
            <person name="Yang D."/>
            <person name="Bader C.D."/>
            <person name="Teijaro C.N."/>
            <person name="Fluegel L."/>
            <person name="Davis C.M."/>
            <person name="Simpson J.R."/>
            <person name="Lauterbach L."/>
            <person name="Steele A.D."/>
            <person name="Gui C."/>
            <person name="Meng S."/>
            <person name="Li G."/>
            <person name="Viehrig K."/>
            <person name="Ye F."/>
            <person name="Su P."/>
            <person name="Kiefer A.F."/>
            <person name="Nichols A."/>
            <person name="Cepeda A.J."/>
            <person name="Yan W."/>
            <person name="Fan B."/>
            <person name="Jiang Y."/>
            <person name="Adhikari A."/>
            <person name="Zheng C.-J."/>
            <person name="Schuster L."/>
            <person name="Cowan T.M."/>
            <person name="Smanski M.J."/>
            <person name="Chevrette M.G."/>
            <person name="De Carvalho L.P.S."/>
            <person name="Shen B."/>
        </authorList>
    </citation>
    <scope>NUCLEOTIDE SEQUENCE [LARGE SCALE GENOMIC DNA]</scope>
    <source>
        <strain evidence="2 3">NPDC033039</strain>
    </source>
</reference>
<dbReference type="RefSeq" id="WP_030283315.1">
    <property type="nucleotide sequence ID" value="NZ_JBEZVI010000035.1"/>
</dbReference>
<comment type="caution">
    <text evidence="2">The sequence shown here is derived from an EMBL/GenBank/DDBJ whole genome shotgun (WGS) entry which is preliminary data.</text>
</comment>
<feature type="chain" id="PRO_5045847088" evidence="1">
    <location>
        <begin position="29"/>
        <end position="148"/>
    </location>
</feature>
<gene>
    <name evidence="2" type="ORF">AB0E61_28995</name>
</gene>
<dbReference type="Proteomes" id="UP001550853">
    <property type="component" value="Unassembled WGS sequence"/>
</dbReference>